<dbReference type="InterPro" id="IPR004166">
    <property type="entry name" value="a-kinase_dom"/>
</dbReference>
<dbReference type="SUPFAM" id="SSF56112">
    <property type="entry name" value="Protein kinase-like (PK-like)"/>
    <property type="match status" value="1"/>
</dbReference>
<dbReference type="EMBL" id="WHUW01000020">
    <property type="protein sequence ID" value="KAF8436837.1"/>
    <property type="molecule type" value="Genomic_DNA"/>
</dbReference>
<evidence type="ECO:0000256" key="1">
    <source>
        <dbReference type="ARBA" id="ARBA00022527"/>
    </source>
</evidence>
<proteinExistence type="predicted"/>
<evidence type="ECO:0000313" key="5">
    <source>
        <dbReference type="EMBL" id="KAF8436837.1"/>
    </source>
</evidence>
<keyword evidence="6" id="KW-1185">Reference proteome</keyword>
<reference evidence="5" key="1">
    <citation type="submission" date="2019-10" db="EMBL/GenBank/DDBJ databases">
        <authorList>
            <consortium name="DOE Joint Genome Institute"/>
            <person name="Kuo A."/>
            <person name="Miyauchi S."/>
            <person name="Kiss E."/>
            <person name="Drula E."/>
            <person name="Kohler A."/>
            <person name="Sanchez-Garcia M."/>
            <person name="Andreopoulos B."/>
            <person name="Barry K.W."/>
            <person name="Bonito G."/>
            <person name="Buee M."/>
            <person name="Carver A."/>
            <person name="Chen C."/>
            <person name="Cichocki N."/>
            <person name="Clum A."/>
            <person name="Culley D."/>
            <person name="Crous P.W."/>
            <person name="Fauchery L."/>
            <person name="Girlanda M."/>
            <person name="Hayes R."/>
            <person name="Keri Z."/>
            <person name="LaButti K."/>
            <person name="Lipzen A."/>
            <person name="Lombard V."/>
            <person name="Magnuson J."/>
            <person name="Maillard F."/>
            <person name="Morin E."/>
            <person name="Murat C."/>
            <person name="Nolan M."/>
            <person name="Ohm R."/>
            <person name="Pangilinan J."/>
            <person name="Pereira M."/>
            <person name="Perotto S."/>
            <person name="Peter M."/>
            <person name="Riley R."/>
            <person name="Sitrit Y."/>
            <person name="Stielow B."/>
            <person name="Szollosi G."/>
            <person name="Zifcakova L."/>
            <person name="Stursova M."/>
            <person name="Spatafora J.W."/>
            <person name="Tedersoo L."/>
            <person name="Vaario L.-M."/>
            <person name="Yamada A."/>
            <person name="Yan M."/>
            <person name="Wang P."/>
            <person name="Xu J."/>
            <person name="Bruns T."/>
            <person name="Baldrian P."/>
            <person name="Vilgalys R."/>
            <person name="Henrissat B."/>
            <person name="Grigoriev I.V."/>
            <person name="Hibbett D."/>
            <person name="Nagy L.G."/>
            <person name="Martin F.M."/>
        </authorList>
    </citation>
    <scope>NUCLEOTIDE SEQUENCE</scope>
    <source>
        <strain evidence="5">BED1</strain>
    </source>
</reference>
<feature type="domain" description="Alpha-type protein kinase" evidence="4">
    <location>
        <begin position="1"/>
        <end position="105"/>
    </location>
</feature>
<keyword evidence="2" id="KW-0808">Transferase</keyword>
<accession>A0AAD4BPJ6</accession>
<dbReference type="Proteomes" id="UP001194468">
    <property type="component" value="Unassembled WGS sequence"/>
</dbReference>
<evidence type="ECO:0000259" key="4">
    <source>
        <dbReference type="PROSITE" id="PS51158"/>
    </source>
</evidence>
<dbReference type="GO" id="GO:0004674">
    <property type="term" value="F:protein serine/threonine kinase activity"/>
    <property type="evidence" value="ECO:0007669"/>
    <property type="project" value="UniProtKB-KW"/>
</dbReference>
<dbReference type="PROSITE" id="PS51158">
    <property type="entry name" value="ALPHA_KINASE"/>
    <property type="match status" value="1"/>
</dbReference>
<evidence type="ECO:0000256" key="2">
    <source>
        <dbReference type="ARBA" id="ARBA00022679"/>
    </source>
</evidence>
<protein>
    <recommendedName>
        <fullName evidence="4">Alpha-type protein kinase domain-containing protein</fullName>
    </recommendedName>
</protein>
<dbReference type="GO" id="GO:0005524">
    <property type="term" value="F:ATP binding"/>
    <property type="evidence" value="ECO:0007669"/>
    <property type="project" value="InterPro"/>
</dbReference>
<reference evidence="5" key="2">
    <citation type="journal article" date="2020" name="Nat. Commun.">
        <title>Large-scale genome sequencing of mycorrhizal fungi provides insights into the early evolution of symbiotic traits.</title>
        <authorList>
            <person name="Miyauchi S."/>
            <person name="Kiss E."/>
            <person name="Kuo A."/>
            <person name="Drula E."/>
            <person name="Kohler A."/>
            <person name="Sanchez-Garcia M."/>
            <person name="Morin E."/>
            <person name="Andreopoulos B."/>
            <person name="Barry K.W."/>
            <person name="Bonito G."/>
            <person name="Buee M."/>
            <person name="Carver A."/>
            <person name="Chen C."/>
            <person name="Cichocki N."/>
            <person name="Clum A."/>
            <person name="Culley D."/>
            <person name="Crous P.W."/>
            <person name="Fauchery L."/>
            <person name="Girlanda M."/>
            <person name="Hayes R.D."/>
            <person name="Keri Z."/>
            <person name="LaButti K."/>
            <person name="Lipzen A."/>
            <person name="Lombard V."/>
            <person name="Magnuson J."/>
            <person name="Maillard F."/>
            <person name="Murat C."/>
            <person name="Nolan M."/>
            <person name="Ohm R.A."/>
            <person name="Pangilinan J."/>
            <person name="Pereira M.F."/>
            <person name="Perotto S."/>
            <person name="Peter M."/>
            <person name="Pfister S."/>
            <person name="Riley R."/>
            <person name="Sitrit Y."/>
            <person name="Stielow J.B."/>
            <person name="Szollosi G."/>
            <person name="Zifcakova L."/>
            <person name="Stursova M."/>
            <person name="Spatafora J.W."/>
            <person name="Tedersoo L."/>
            <person name="Vaario L.M."/>
            <person name="Yamada A."/>
            <person name="Yan M."/>
            <person name="Wang P."/>
            <person name="Xu J."/>
            <person name="Bruns T."/>
            <person name="Baldrian P."/>
            <person name="Vilgalys R."/>
            <person name="Dunand C."/>
            <person name="Henrissat B."/>
            <person name="Grigoriev I.V."/>
            <person name="Hibbett D."/>
            <person name="Nagy L.G."/>
            <person name="Martin F.M."/>
        </authorList>
    </citation>
    <scope>NUCLEOTIDE SEQUENCE</scope>
    <source>
        <strain evidence="5">BED1</strain>
    </source>
</reference>
<evidence type="ECO:0000313" key="6">
    <source>
        <dbReference type="Proteomes" id="UP001194468"/>
    </source>
</evidence>
<comment type="caution">
    <text evidence="5">The sequence shown here is derived from an EMBL/GenBank/DDBJ whole genome shotgun (WGS) entry which is preliminary data.</text>
</comment>
<dbReference type="AlphaFoldDB" id="A0AAD4BPJ6"/>
<dbReference type="Pfam" id="PF02816">
    <property type="entry name" value="Alpha_kinase"/>
    <property type="match status" value="1"/>
</dbReference>
<sequence>MQLIVPTVRRPLDPSQELWRRLILLRKSLMVVQYNKTGGLVYVSDYQGSMTLLTDPQILTHLDVGDGLSLFGDGNVEKGVELFEEQHSCSTNKYCGWPGFNMAEFGSEGESDL</sequence>
<gene>
    <name evidence="5" type="ORF">L210DRAFT_2434495</name>
</gene>
<name>A0AAD4BPJ6_BOLED</name>
<dbReference type="Gene3D" id="3.20.200.10">
    <property type="entry name" value="MHCK/EF2 kinase"/>
    <property type="match status" value="1"/>
</dbReference>
<organism evidence="5 6">
    <name type="scientific">Boletus edulis BED1</name>
    <dbReference type="NCBI Taxonomy" id="1328754"/>
    <lineage>
        <taxon>Eukaryota</taxon>
        <taxon>Fungi</taxon>
        <taxon>Dikarya</taxon>
        <taxon>Basidiomycota</taxon>
        <taxon>Agaricomycotina</taxon>
        <taxon>Agaricomycetes</taxon>
        <taxon>Agaricomycetidae</taxon>
        <taxon>Boletales</taxon>
        <taxon>Boletineae</taxon>
        <taxon>Boletaceae</taxon>
        <taxon>Boletoideae</taxon>
        <taxon>Boletus</taxon>
    </lineage>
</organism>
<keyword evidence="1" id="KW-0723">Serine/threonine-protein kinase</keyword>
<dbReference type="InterPro" id="IPR011009">
    <property type="entry name" value="Kinase-like_dom_sf"/>
</dbReference>
<evidence type="ECO:0000256" key="3">
    <source>
        <dbReference type="ARBA" id="ARBA00022777"/>
    </source>
</evidence>
<keyword evidence="3" id="KW-0418">Kinase</keyword>